<dbReference type="InterPro" id="IPR000182">
    <property type="entry name" value="GNAT_dom"/>
</dbReference>
<evidence type="ECO:0000313" key="5">
    <source>
        <dbReference type="Proteomes" id="UP000233375"/>
    </source>
</evidence>
<evidence type="ECO:0000259" key="3">
    <source>
        <dbReference type="PROSITE" id="PS51186"/>
    </source>
</evidence>
<dbReference type="PROSITE" id="PS51186">
    <property type="entry name" value="GNAT"/>
    <property type="match status" value="1"/>
</dbReference>
<name>A0A2N0Z1B7_9BACI</name>
<dbReference type="OrthoDB" id="9803233at2"/>
<keyword evidence="5" id="KW-1185">Reference proteome</keyword>
<dbReference type="InterPro" id="IPR050769">
    <property type="entry name" value="NAT_camello-type"/>
</dbReference>
<dbReference type="SUPFAM" id="SSF55729">
    <property type="entry name" value="Acyl-CoA N-acyltransferases (Nat)"/>
    <property type="match status" value="1"/>
</dbReference>
<dbReference type="EMBL" id="PISE01000026">
    <property type="protein sequence ID" value="PKG23304.1"/>
    <property type="molecule type" value="Genomic_DNA"/>
</dbReference>
<dbReference type="AlphaFoldDB" id="A0A2N0Z1B7"/>
<evidence type="ECO:0000256" key="2">
    <source>
        <dbReference type="SAM" id="MobiDB-lite"/>
    </source>
</evidence>
<comment type="caution">
    <text evidence="4">The sequence shown here is derived from an EMBL/GenBank/DDBJ whole genome shotgun (WGS) entry which is preliminary data.</text>
</comment>
<dbReference type="InterPro" id="IPR016181">
    <property type="entry name" value="Acyl_CoA_acyltransferase"/>
</dbReference>
<reference evidence="4 5" key="1">
    <citation type="journal article" date="2003" name="Int. J. Syst. Evol. Microbiol.">
        <title>Bacillus nealsonii sp. nov., isolated from a spacecraft-assembly facility, whose spores are gamma-radiation resistant.</title>
        <authorList>
            <person name="Venkateswaran K."/>
            <person name="Kempf M."/>
            <person name="Chen F."/>
            <person name="Satomi M."/>
            <person name="Nicholson W."/>
            <person name="Kern R."/>
        </authorList>
    </citation>
    <scope>NUCLEOTIDE SEQUENCE [LARGE SCALE GENOMIC DNA]</scope>
    <source>
        <strain evidence="4 5">FO-92</strain>
    </source>
</reference>
<dbReference type="PANTHER" id="PTHR13947">
    <property type="entry name" value="GNAT FAMILY N-ACETYLTRANSFERASE"/>
    <property type="match status" value="1"/>
</dbReference>
<dbReference type="PANTHER" id="PTHR13947:SF37">
    <property type="entry name" value="LD18367P"/>
    <property type="match status" value="1"/>
</dbReference>
<dbReference type="CDD" id="cd04301">
    <property type="entry name" value="NAT_SF"/>
    <property type="match status" value="1"/>
</dbReference>
<feature type="domain" description="N-acetyltransferase" evidence="3">
    <location>
        <begin position="5"/>
        <end position="167"/>
    </location>
</feature>
<feature type="compositionally biased region" description="Polar residues" evidence="2">
    <location>
        <begin position="176"/>
        <end position="200"/>
    </location>
</feature>
<dbReference type="GO" id="GO:0008080">
    <property type="term" value="F:N-acetyltransferase activity"/>
    <property type="evidence" value="ECO:0007669"/>
    <property type="project" value="InterPro"/>
</dbReference>
<accession>A0A2N0Z1B7</accession>
<protein>
    <submittedName>
        <fullName evidence="4">N-acetyltransferase</fullName>
    </submittedName>
</protein>
<organism evidence="4 5">
    <name type="scientific">Niallia nealsonii</name>
    <dbReference type="NCBI Taxonomy" id="115979"/>
    <lineage>
        <taxon>Bacteria</taxon>
        <taxon>Bacillati</taxon>
        <taxon>Bacillota</taxon>
        <taxon>Bacilli</taxon>
        <taxon>Bacillales</taxon>
        <taxon>Bacillaceae</taxon>
        <taxon>Niallia</taxon>
    </lineage>
</organism>
<keyword evidence="1 4" id="KW-0808">Transferase</keyword>
<proteinExistence type="predicted"/>
<sequence length="200" mass="23122">MSYKWLIEEIQEKDKENVRQLLIDSYGQYGKEFADQEAWLEYITSIKKSVDNEQIDRILVAKRDQSIVGTLQIFDTSEKAYGRPELNISSSIVRLLAVHPDARGQGVAQALLEASIHYAKEKGEKSLYLHSSDLMNKAIRLYEWIGFKRDETKEFYNREVLVKCYRYDIEKEGETHGSNPFRSRVNFNTPSSSSASRAVK</sequence>
<feature type="region of interest" description="Disordered" evidence="2">
    <location>
        <begin position="175"/>
        <end position="200"/>
    </location>
</feature>
<dbReference type="Proteomes" id="UP000233375">
    <property type="component" value="Unassembled WGS sequence"/>
</dbReference>
<evidence type="ECO:0000313" key="4">
    <source>
        <dbReference type="EMBL" id="PKG23304.1"/>
    </source>
</evidence>
<evidence type="ECO:0000256" key="1">
    <source>
        <dbReference type="ARBA" id="ARBA00022679"/>
    </source>
</evidence>
<dbReference type="Gene3D" id="3.40.630.30">
    <property type="match status" value="1"/>
</dbReference>
<dbReference type="Pfam" id="PF00583">
    <property type="entry name" value="Acetyltransf_1"/>
    <property type="match status" value="1"/>
</dbReference>
<dbReference type="RefSeq" id="WP_101177577.1">
    <property type="nucleotide sequence ID" value="NZ_PISE01000026.1"/>
</dbReference>
<gene>
    <name evidence="4" type="ORF">CWS01_12710</name>
</gene>